<proteinExistence type="predicted"/>
<dbReference type="PANTHER" id="PTHR11934">
    <property type="entry name" value="RIBOSE-5-PHOSPHATE ISOMERASE"/>
    <property type="match status" value="1"/>
</dbReference>
<dbReference type="GO" id="GO:0009052">
    <property type="term" value="P:pentose-phosphate shunt, non-oxidative branch"/>
    <property type="evidence" value="ECO:0007669"/>
    <property type="project" value="InterPro"/>
</dbReference>
<keyword evidence="1 3" id="KW-0413">Isomerase</keyword>
<dbReference type="GO" id="GO:0006014">
    <property type="term" value="P:D-ribose metabolic process"/>
    <property type="evidence" value="ECO:0007669"/>
    <property type="project" value="TreeGrafter"/>
</dbReference>
<dbReference type="SUPFAM" id="SSF100950">
    <property type="entry name" value="NagB/RpiA/CoA transferase-like"/>
    <property type="match status" value="1"/>
</dbReference>
<dbReference type="OrthoDB" id="5870696at2"/>
<keyword evidence="4" id="KW-1185">Reference proteome</keyword>
<dbReference type="SUPFAM" id="SSF75445">
    <property type="entry name" value="D-ribose-5-phosphate isomerase (RpiA), lid domain"/>
    <property type="match status" value="1"/>
</dbReference>
<dbReference type="Proteomes" id="UP000190890">
    <property type="component" value="Unassembled WGS sequence"/>
</dbReference>
<dbReference type="STRING" id="29367.CLPUN_16830"/>
<dbReference type="GO" id="GO:0005829">
    <property type="term" value="C:cytosol"/>
    <property type="evidence" value="ECO:0007669"/>
    <property type="project" value="TreeGrafter"/>
</dbReference>
<dbReference type="Pfam" id="PF06026">
    <property type="entry name" value="Rib_5-P_isom_A"/>
    <property type="match status" value="1"/>
</dbReference>
<evidence type="ECO:0000256" key="1">
    <source>
        <dbReference type="ARBA" id="ARBA00023235"/>
    </source>
</evidence>
<dbReference type="Gene3D" id="3.40.50.1360">
    <property type="match status" value="1"/>
</dbReference>
<reference evidence="3 4" key="1">
    <citation type="submission" date="2016-05" db="EMBL/GenBank/DDBJ databases">
        <title>Microbial solvent formation.</title>
        <authorList>
            <person name="Poehlein A."/>
            <person name="Montoya Solano J.D."/>
            <person name="Flitsch S."/>
            <person name="Krabben P."/>
            <person name="Duerre P."/>
            <person name="Daniel R."/>
        </authorList>
    </citation>
    <scope>NUCLEOTIDE SEQUENCE [LARGE SCALE GENOMIC DNA]</scope>
    <source>
        <strain evidence="3 4">DSM 2619</strain>
    </source>
</reference>
<sequence>MDEENLRKLCAEKAMEYIKNDTVIGLGAGRNIACLIELLSIEVKKNDLKIRIVTPSDNTKNICIKYGIEVLPTYLVEEVEVAFDGCGEVDKNFYASKGGGGVFTKEKIIGSMSKTYILLIDEEKLKEELSLIHPISLEVIKDSLGYVSKMVKNLGGNPSVRTSNNKDGYLITDDGNYLLDVNFDTIDDFKKLNDNLNNIVGVVGTSLFTREVNKLIISGENGIRVISKN</sequence>
<dbReference type="EMBL" id="LZZM01000105">
    <property type="protein sequence ID" value="OOM79313.1"/>
    <property type="molecule type" value="Genomic_DNA"/>
</dbReference>
<dbReference type="Gene3D" id="3.30.70.260">
    <property type="match status" value="1"/>
</dbReference>
<evidence type="ECO:0000256" key="2">
    <source>
        <dbReference type="NCBIfam" id="TIGR00021"/>
    </source>
</evidence>
<dbReference type="RefSeq" id="WP_077846856.1">
    <property type="nucleotide sequence ID" value="NZ_LZZM01000105.1"/>
</dbReference>
<dbReference type="InterPro" id="IPR037171">
    <property type="entry name" value="NagB/RpiA_transferase-like"/>
</dbReference>
<dbReference type="CDD" id="cd01398">
    <property type="entry name" value="RPI_A"/>
    <property type="match status" value="1"/>
</dbReference>
<evidence type="ECO:0000313" key="4">
    <source>
        <dbReference type="Proteomes" id="UP000190890"/>
    </source>
</evidence>
<organism evidence="3 4">
    <name type="scientific">Clostridium puniceum</name>
    <dbReference type="NCBI Taxonomy" id="29367"/>
    <lineage>
        <taxon>Bacteria</taxon>
        <taxon>Bacillati</taxon>
        <taxon>Bacillota</taxon>
        <taxon>Clostridia</taxon>
        <taxon>Eubacteriales</taxon>
        <taxon>Clostridiaceae</taxon>
        <taxon>Clostridium</taxon>
    </lineage>
</organism>
<comment type="caution">
    <text evidence="3">The sequence shown here is derived from an EMBL/GenBank/DDBJ whole genome shotgun (WGS) entry which is preliminary data.</text>
</comment>
<dbReference type="AlphaFoldDB" id="A0A1S8TNF6"/>
<dbReference type="GO" id="GO:0004751">
    <property type="term" value="F:ribose-5-phosphate isomerase activity"/>
    <property type="evidence" value="ECO:0007669"/>
    <property type="project" value="UniProtKB-UniRule"/>
</dbReference>
<dbReference type="EC" id="5.3.1.6" evidence="2"/>
<dbReference type="PANTHER" id="PTHR11934:SF0">
    <property type="entry name" value="RIBOSE-5-PHOSPHATE ISOMERASE"/>
    <property type="match status" value="1"/>
</dbReference>
<accession>A0A1S8TNF6</accession>
<dbReference type="NCBIfam" id="TIGR00021">
    <property type="entry name" value="rpiA"/>
    <property type="match status" value="1"/>
</dbReference>
<dbReference type="InterPro" id="IPR004788">
    <property type="entry name" value="Ribose5P_isomerase_type_A"/>
</dbReference>
<evidence type="ECO:0000313" key="3">
    <source>
        <dbReference type="EMBL" id="OOM79313.1"/>
    </source>
</evidence>
<protein>
    <recommendedName>
        <fullName evidence="2">Ribose 5-phosphate isomerase A</fullName>
        <ecNumber evidence="2">5.3.1.6</ecNumber>
    </recommendedName>
</protein>
<gene>
    <name evidence="3" type="primary">rpiA_1</name>
    <name evidence="3" type="ORF">CLPUN_16830</name>
</gene>
<name>A0A1S8TNF6_9CLOT</name>